<gene>
    <name evidence="2" type="ordered locus">Os01g0286200</name>
</gene>
<sequence>MDPRNGVIITVVLRGGAEARSEVVHRRSHAQGAEAAPHLGERIDAAGLPLLGSTTAAAAATAGATEEAERREGRLRVLLPPVHHRLAVLPQQLGEVVAVGPAHTKHRAIYKHMHQLPRSESTGELNRRQRKIALHPHLCSPWRQGEEIKEGGVCSCTPSAETRAPAECEAVLSSAAGRATRGELSLSFAGGRERRREEETKPKSKPKVKRGTGGAALLVRVWDKRLWRGGT</sequence>
<evidence type="ECO:0000313" key="2">
    <source>
        <dbReference type="EMBL" id="BAF04690.1"/>
    </source>
</evidence>
<dbReference type="KEGG" id="dosa:Os01g0286200"/>
<reference evidence="2 3" key="1">
    <citation type="journal article" date="2005" name="Nature">
        <title>The map-based sequence of the rice genome.</title>
        <authorList>
            <consortium name="International rice genome sequencing project (IRGSP)"/>
            <person name="Matsumoto T."/>
            <person name="Wu J."/>
            <person name="Kanamori H."/>
            <person name="Katayose Y."/>
            <person name="Fujisawa M."/>
            <person name="Namiki N."/>
            <person name="Mizuno H."/>
            <person name="Yamamoto K."/>
            <person name="Antonio B.A."/>
            <person name="Baba T."/>
            <person name="Sakata K."/>
            <person name="Nagamura Y."/>
            <person name="Aoki H."/>
            <person name="Arikawa K."/>
            <person name="Arita K."/>
            <person name="Bito T."/>
            <person name="Chiden Y."/>
            <person name="Fujitsuka N."/>
            <person name="Fukunaka R."/>
            <person name="Hamada M."/>
            <person name="Harada C."/>
            <person name="Hayashi A."/>
            <person name="Hijishita S."/>
            <person name="Honda M."/>
            <person name="Hosokawa S."/>
            <person name="Ichikawa Y."/>
            <person name="Idonuma A."/>
            <person name="Iijima M."/>
            <person name="Ikeda M."/>
            <person name="Ikeno M."/>
            <person name="Ito K."/>
            <person name="Ito S."/>
            <person name="Ito T."/>
            <person name="Ito Y."/>
            <person name="Ito Y."/>
            <person name="Iwabuchi A."/>
            <person name="Kamiya K."/>
            <person name="Karasawa W."/>
            <person name="Kurita K."/>
            <person name="Katagiri S."/>
            <person name="Kikuta A."/>
            <person name="Kobayashi H."/>
            <person name="Kobayashi N."/>
            <person name="Machita K."/>
            <person name="Maehara T."/>
            <person name="Masukawa M."/>
            <person name="Mizubayashi T."/>
            <person name="Mukai Y."/>
            <person name="Nagasaki H."/>
            <person name="Nagata Y."/>
            <person name="Naito S."/>
            <person name="Nakashima M."/>
            <person name="Nakama Y."/>
            <person name="Nakamichi Y."/>
            <person name="Nakamura M."/>
            <person name="Meguro A."/>
            <person name="Negishi M."/>
            <person name="Ohta I."/>
            <person name="Ohta T."/>
            <person name="Okamoto M."/>
            <person name="Ono N."/>
            <person name="Saji S."/>
            <person name="Sakaguchi M."/>
            <person name="Sakai K."/>
            <person name="Shibata M."/>
            <person name="Shimokawa T."/>
            <person name="Song J."/>
            <person name="Takazaki Y."/>
            <person name="Terasawa K."/>
            <person name="Tsugane M."/>
            <person name="Tsuji K."/>
            <person name="Ueda S."/>
            <person name="Waki K."/>
            <person name="Yamagata H."/>
            <person name="Yamamoto M."/>
            <person name="Yamamoto S."/>
            <person name="Yamane H."/>
            <person name="Yoshiki S."/>
            <person name="Yoshihara R."/>
            <person name="Yukawa K."/>
            <person name="Zhong H."/>
            <person name="Yano M."/>
            <person name="Yuan Q."/>
            <person name="Ouyang S."/>
            <person name="Liu J."/>
            <person name="Jones K.M."/>
            <person name="Gansberger K."/>
            <person name="Moffat K."/>
            <person name="Hill J."/>
            <person name="Bera J."/>
            <person name="Fadrosh D."/>
            <person name="Jin S."/>
            <person name="Johri S."/>
            <person name="Kim M."/>
            <person name="Overton L."/>
            <person name="Reardon M."/>
            <person name="Tsitrin T."/>
            <person name="Vuong H."/>
            <person name="Weaver B."/>
            <person name="Ciecko A."/>
            <person name="Tallon L."/>
            <person name="Jackson J."/>
            <person name="Pai G."/>
            <person name="Aken S.V."/>
            <person name="Utterback T."/>
            <person name="Reidmuller S."/>
            <person name="Feldblyum T."/>
            <person name="Hsiao J."/>
            <person name="Zismann V."/>
            <person name="Iobst S."/>
            <person name="de Vazeille A.R."/>
            <person name="Buell C.R."/>
            <person name="Ying K."/>
            <person name="Li Y."/>
            <person name="Lu T."/>
            <person name="Huang Y."/>
            <person name="Zhao Q."/>
            <person name="Feng Q."/>
            <person name="Zhang L."/>
            <person name="Zhu J."/>
            <person name="Weng Q."/>
            <person name="Mu J."/>
            <person name="Lu Y."/>
            <person name="Fan D."/>
            <person name="Liu Y."/>
            <person name="Guan J."/>
            <person name="Zhang Y."/>
            <person name="Yu S."/>
            <person name="Liu X."/>
            <person name="Zhang Y."/>
            <person name="Hong G."/>
            <person name="Han B."/>
            <person name="Choisne N."/>
            <person name="Demange N."/>
            <person name="Orjeda G."/>
            <person name="Samain S."/>
            <person name="Cattolico L."/>
            <person name="Pelletier E."/>
            <person name="Couloux A."/>
            <person name="Segurens B."/>
            <person name="Wincker P."/>
            <person name="D'Hont A."/>
            <person name="Scarpelli C."/>
            <person name="Weissenbach J."/>
            <person name="Salanoubat M."/>
            <person name="Quetier F."/>
            <person name="Yu Y."/>
            <person name="Kim H.R."/>
            <person name="Rambo T."/>
            <person name="Currie J."/>
            <person name="Collura K."/>
            <person name="Luo M."/>
            <person name="Yang T."/>
            <person name="Ammiraju J.S.S."/>
            <person name="Engler F."/>
            <person name="Soderlund C."/>
            <person name="Wing R.A."/>
            <person name="Palmer L.E."/>
            <person name="de la Bastide M."/>
            <person name="Spiegel L."/>
            <person name="Nascimento L."/>
            <person name="Zutavern T."/>
            <person name="O'Shaughnessy A."/>
            <person name="Dike S."/>
            <person name="Dedhia N."/>
            <person name="Preston R."/>
            <person name="Balija V."/>
            <person name="McCombie W.R."/>
            <person name="Chow T."/>
            <person name="Chen H."/>
            <person name="Chung M."/>
            <person name="Chen C."/>
            <person name="Shaw J."/>
            <person name="Wu H."/>
            <person name="Hsiao K."/>
            <person name="Chao Y."/>
            <person name="Chu M."/>
            <person name="Cheng C."/>
            <person name="Hour A."/>
            <person name="Lee P."/>
            <person name="Lin S."/>
            <person name="Lin Y."/>
            <person name="Liou J."/>
            <person name="Liu S."/>
            <person name="Hsing Y."/>
            <person name="Raghuvanshi S."/>
            <person name="Mohanty A."/>
            <person name="Bharti A.K."/>
            <person name="Gaur A."/>
            <person name="Gupta V."/>
            <person name="Kumar D."/>
            <person name="Ravi V."/>
            <person name="Vij S."/>
            <person name="Kapur A."/>
            <person name="Khurana P."/>
            <person name="Khurana P."/>
            <person name="Khurana J.P."/>
            <person name="Tyagi A.K."/>
            <person name="Gaikwad K."/>
            <person name="Singh A."/>
            <person name="Dalal V."/>
            <person name="Srivastava S."/>
            <person name="Dixit A."/>
            <person name="Pal A.K."/>
            <person name="Ghazi I.A."/>
            <person name="Yadav M."/>
            <person name="Pandit A."/>
            <person name="Bhargava A."/>
            <person name="Sureshbabu K."/>
            <person name="Batra K."/>
            <person name="Sharma T.R."/>
            <person name="Mohapatra T."/>
            <person name="Singh N.K."/>
            <person name="Messing J."/>
            <person name="Nelson A.B."/>
            <person name="Fuks G."/>
            <person name="Kavchok S."/>
            <person name="Keizer G."/>
            <person name="Linton E."/>
            <person name="Llaca V."/>
            <person name="Song R."/>
            <person name="Tanyolac B."/>
            <person name="Young S."/>
            <person name="Ho-Il K."/>
            <person name="Hahn J.H."/>
            <person name="Sangsakoo G."/>
            <person name="Vanavichit A."/>
            <person name="de Mattos Luiz.A.T."/>
            <person name="Zimmer P.D."/>
            <person name="Malone G."/>
            <person name="Dellagostin O."/>
            <person name="de Oliveira A.C."/>
            <person name="Bevan M."/>
            <person name="Bancroft I."/>
            <person name="Minx P."/>
            <person name="Cordum H."/>
            <person name="Wilson R."/>
            <person name="Cheng Z."/>
            <person name="Jin W."/>
            <person name="Jiang J."/>
            <person name="Leong S.A."/>
            <person name="Iwama H."/>
            <person name="Gojobori T."/>
            <person name="Itoh T."/>
            <person name="Niimura Y."/>
            <person name="Fujii Y."/>
            <person name="Habara T."/>
            <person name="Sakai H."/>
            <person name="Sato Y."/>
            <person name="Wilson G."/>
            <person name="Kumar K."/>
            <person name="McCouch S."/>
            <person name="Juretic N."/>
            <person name="Hoen D."/>
            <person name="Wright S."/>
            <person name="Bruskiewich R."/>
            <person name="Bureau T."/>
            <person name="Miyao A."/>
            <person name="Hirochika H."/>
            <person name="Nishikawa T."/>
            <person name="Kadowaki K."/>
            <person name="Sugiura M."/>
            <person name="Burr B."/>
            <person name="Sasaki T."/>
        </authorList>
    </citation>
    <scope>NUCLEOTIDE SEQUENCE [LARGE SCALE GENOMIC DNA]</scope>
    <source>
        <strain evidence="3">cv. Nipponbare</strain>
    </source>
</reference>
<dbReference type="Proteomes" id="UP000000763">
    <property type="component" value="Chromosome 1"/>
</dbReference>
<evidence type="ECO:0000256" key="1">
    <source>
        <dbReference type="SAM" id="MobiDB-lite"/>
    </source>
</evidence>
<protein>
    <submittedName>
        <fullName evidence="2">Os01g0286200 protein</fullName>
    </submittedName>
</protein>
<proteinExistence type="predicted"/>
<feature type="compositionally biased region" description="Basic and acidic residues" evidence="1">
    <location>
        <begin position="191"/>
        <end position="202"/>
    </location>
</feature>
<dbReference type="EMBL" id="AP008207">
    <property type="protein sequence ID" value="BAF04690.1"/>
    <property type="molecule type" value="Genomic_DNA"/>
</dbReference>
<feature type="region of interest" description="Disordered" evidence="1">
    <location>
        <begin position="190"/>
        <end position="214"/>
    </location>
</feature>
<accession>A0A0P0V138</accession>
<name>A0A0P0V138_ORYSJ</name>
<dbReference type="AlphaFoldDB" id="A0A0P0V138"/>
<dbReference type="Gramene" id="Os01t0286200-01">
    <property type="protein sequence ID" value="Os01t0286200-01"/>
    <property type="gene ID" value="Os01g0286200"/>
</dbReference>
<reference evidence="3" key="2">
    <citation type="journal article" date="2008" name="Nucleic Acids Res.">
        <title>The rice annotation project database (RAP-DB): 2008 update.</title>
        <authorList>
            <consortium name="The rice annotation project (RAP)"/>
        </authorList>
    </citation>
    <scope>GENOME REANNOTATION</scope>
    <source>
        <strain evidence="3">cv. Nipponbare</strain>
    </source>
</reference>
<evidence type="ECO:0000313" key="3">
    <source>
        <dbReference type="Proteomes" id="UP000000763"/>
    </source>
</evidence>
<organism evidence="2 3">
    <name type="scientific">Oryza sativa subsp. japonica</name>
    <name type="common">Rice</name>
    <dbReference type="NCBI Taxonomy" id="39947"/>
    <lineage>
        <taxon>Eukaryota</taxon>
        <taxon>Viridiplantae</taxon>
        <taxon>Streptophyta</taxon>
        <taxon>Embryophyta</taxon>
        <taxon>Tracheophyta</taxon>
        <taxon>Spermatophyta</taxon>
        <taxon>Magnoliopsida</taxon>
        <taxon>Liliopsida</taxon>
        <taxon>Poales</taxon>
        <taxon>Poaceae</taxon>
        <taxon>BOP clade</taxon>
        <taxon>Oryzoideae</taxon>
        <taxon>Oryzeae</taxon>
        <taxon>Oryzinae</taxon>
        <taxon>Oryza</taxon>
        <taxon>Oryza sativa</taxon>
    </lineage>
</organism>